<accession>A0ABZ0Z5C0</accession>
<evidence type="ECO:0000313" key="2">
    <source>
        <dbReference type="Proteomes" id="UP001358193"/>
    </source>
</evidence>
<protein>
    <submittedName>
        <fullName evidence="1">Uncharacterized protein</fullName>
    </submittedName>
</protein>
<reference evidence="1 2" key="1">
    <citation type="submission" date="2023-11" db="EMBL/GenBank/DDBJ databases">
        <authorList>
            <person name="Cook R."/>
            <person name="Crisci M."/>
            <person name="Pye H."/>
            <person name="Adriaenssens E."/>
            <person name="Santini J."/>
        </authorList>
    </citation>
    <scope>NUCLEOTIDE SEQUENCE [LARGE SCALE GENOMIC DNA]</scope>
    <source>
        <strain evidence="1">Lak_Megaphage_Sonny</strain>
    </source>
</reference>
<dbReference type="EMBL" id="OR769223">
    <property type="protein sequence ID" value="WQJ53657.1"/>
    <property type="molecule type" value="Genomic_DNA"/>
</dbReference>
<keyword evidence="2" id="KW-1185">Reference proteome</keyword>
<name>A0ABZ0Z5C0_9CAUD</name>
<dbReference type="Proteomes" id="UP001358193">
    <property type="component" value="Segment"/>
</dbReference>
<sequence length="175" mass="20045">MKYTVAKIQSVSDIITNSSSEAFMVITPDALEQYKMLAQDVLNSFGIQEPIDNVLITMPKIDDFDKKLIKHFILTGHLLLNCYNEFDIEKAESEENYKIIEGYPVCVTEEEITDEIFAKAAAVYNENTNIIVYHEGYPIITGIYFKEKSPEYKQIAEALTNLICFEADNINVFYN</sequence>
<evidence type="ECO:0000313" key="1">
    <source>
        <dbReference type="EMBL" id="WQJ53657.1"/>
    </source>
</evidence>
<organism evidence="1 2">
    <name type="scientific">phage Lak_Megaphage_Sonny</name>
    <dbReference type="NCBI Taxonomy" id="3109229"/>
    <lineage>
        <taxon>Viruses</taxon>
        <taxon>Duplodnaviria</taxon>
        <taxon>Heunggongvirae</taxon>
        <taxon>Uroviricota</taxon>
        <taxon>Caudoviricetes</taxon>
        <taxon>Caudoviricetes code 15 clade</taxon>
    </lineage>
</organism>
<proteinExistence type="predicted"/>